<name>A0A2U8VTB1_9HYPH</name>
<protein>
    <submittedName>
        <fullName evidence="1">Uncharacterized protein</fullName>
    </submittedName>
</protein>
<organism evidence="1 2">
    <name type="scientific">Methylobacterium radiodurans</name>
    <dbReference type="NCBI Taxonomy" id="2202828"/>
    <lineage>
        <taxon>Bacteria</taxon>
        <taxon>Pseudomonadati</taxon>
        <taxon>Pseudomonadota</taxon>
        <taxon>Alphaproteobacteria</taxon>
        <taxon>Hyphomicrobiales</taxon>
        <taxon>Methylobacteriaceae</taxon>
        <taxon>Methylobacterium</taxon>
    </lineage>
</organism>
<dbReference type="KEGG" id="meti:DK427_13625"/>
<accession>A0A2U8VTB1</accession>
<reference evidence="1 2" key="1">
    <citation type="submission" date="2018-05" db="EMBL/GenBank/DDBJ databases">
        <title>Complete Genome Sequence of Methylobacterium sp. 17Sr1-43.</title>
        <authorList>
            <person name="Srinivasan S."/>
        </authorList>
    </citation>
    <scope>NUCLEOTIDE SEQUENCE [LARGE SCALE GENOMIC DNA]</scope>
    <source>
        <strain evidence="1 2">17Sr1-43</strain>
    </source>
</reference>
<sequence length="66" mass="7239">MTGAALIATGAAFARRLVIAPHPNYPRGPRAFLAAECREPRARLQVSFDDQLATTCQRNEAWLRGS</sequence>
<dbReference type="AlphaFoldDB" id="A0A2U8VTB1"/>
<keyword evidence="2" id="KW-1185">Reference proteome</keyword>
<proteinExistence type="predicted"/>
<gene>
    <name evidence="1" type="ORF">DK427_13625</name>
</gene>
<dbReference type="EMBL" id="CP029551">
    <property type="protein sequence ID" value="AWN36648.1"/>
    <property type="molecule type" value="Genomic_DNA"/>
</dbReference>
<evidence type="ECO:0000313" key="1">
    <source>
        <dbReference type="EMBL" id="AWN36648.1"/>
    </source>
</evidence>
<dbReference type="Proteomes" id="UP000246058">
    <property type="component" value="Chromosome"/>
</dbReference>
<evidence type="ECO:0000313" key="2">
    <source>
        <dbReference type="Proteomes" id="UP000246058"/>
    </source>
</evidence>